<evidence type="ECO:0000259" key="1">
    <source>
        <dbReference type="Pfam" id="PF08670"/>
    </source>
</evidence>
<gene>
    <name evidence="2" type="ORF">Naga_100042g38</name>
</gene>
<protein>
    <recommendedName>
        <fullName evidence="1">MEKHLA domain-containing protein</fullName>
    </recommendedName>
</protein>
<evidence type="ECO:0000313" key="3">
    <source>
        <dbReference type="Proteomes" id="UP000019335"/>
    </source>
</evidence>
<dbReference type="Pfam" id="PF08670">
    <property type="entry name" value="MEKHLA"/>
    <property type="match status" value="1"/>
</dbReference>
<feature type="domain" description="MEKHLA" evidence="1">
    <location>
        <begin position="97"/>
        <end position="239"/>
    </location>
</feature>
<sequence length="251" mass="28077">MRVRGLEPGSFFQGLVLLSAASQAGRPFAQSPICPLSREKSHFPAFCSPYSSQSCPWIITQRGGAVNHDNDTREGLLLPTPAFKAAEETWKTPQGVQWTQLLLDSFEKTTGSFLLSNRDTLDAAEQARALFFSSRVIVSHQTQQDPVLCYGNEKALALWEMDLETLTSSPSRYTAEPVAREERQRLLDEVRSKGYIDDYRGVRISSTGSRFEIVKAIVWEVYDTLGVRRGQAATFSEWRTLSGQASENAFK</sequence>
<dbReference type="Proteomes" id="UP000019335">
    <property type="component" value="Chromosome 3"/>
</dbReference>
<name>W7U0U3_9STRA</name>
<organism evidence="2 3">
    <name type="scientific">Nannochloropsis gaditana</name>
    <dbReference type="NCBI Taxonomy" id="72520"/>
    <lineage>
        <taxon>Eukaryota</taxon>
        <taxon>Sar</taxon>
        <taxon>Stramenopiles</taxon>
        <taxon>Ochrophyta</taxon>
        <taxon>Eustigmatophyceae</taxon>
        <taxon>Eustigmatales</taxon>
        <taxon>Monodopsidaceae</taxon>
        <taxon>Nannochloropsis</taxon>
    </lineage>
</organism>
<comment type="caution">
    <text evidence="2">The sequence shown here is derived from an EMBL/GenBank/DDBJ whole genome shotgun (WGS) entry which is preliminary data.</text>
</comment>
<accession>W7U0U3</accession>
<keyword evidence="3" id="KW-1185">Reference proteome</keyword>
<dbReference type="OrthoDB" id="10266517at2759"/>
<reference evidence="2 3" key="1">
    <citation type="journal article" date="2014" name="Mol. Plant">
        <title>Chromosome Scale Genome Assembly and Transcriptome Profiling of Nannochloropsis gaditana in Nitrogen Depletion.</title>
        <authorList>
            <person name="Corteggiani Carpinelli E."/>
            <person name="Telatin A."/>
            <person name="Vitulo N."/>
            <person name="Forcato C."/>
            <person name="D'Angelo M."/>
            <person name="Schiavon R."/>
            <person name="Vezzi A."/>
            <person name="Giacometti G.M."/>
            <person name="Morosinotto T."/>
            <person name="Valle G."/>
        </authorList>
    </citation>
    <scope>NUCLEOTIDE SEQUENCE [LARGE SCALE GENOMIC DNA]</scope>
    <source>
        <strain evidence="2 3">B-31</strain>
    </source>
</reference>
<evidence type="ECO:0000313" key="2">
    <source>
        <dbReference type="EMBL" id="EWM29403.1"/>
    </source>
</evidence>
<dbReference type="InterPro" id="IPR013978">
    <property type="entry name" value="MEKHLA"/>
</dbReference>
<dbReference type="AlphaFoldDB" id="W7U0U3"/>
<dbReference type="EMBL" id="AZIL01000168">
    <property type="protein sequence ID" value="EWM29403.1"/>
    <property type="molecule type" value="Genomic_DNA"/>
</dbReference>
<proteinExistence type="predicted"/>